<evidence type="ECO:0000259" key="2">
    <source>
        <dbReference type="Pfam" id="PF05899"/>
    </source>
</evidence>
<sequence length="150" mass="15929">MSTPLLRATLVAAAMCLAGMAHAEVVKPIKTTRTEVRGAIFKGPNAKKEPGENGTAAIDAVTSTSRDGAFQTGMYKSGPMREEIAEAPGFPYEEFLYFLSGSVKLTSSDGSSMIVHAGESVTIPKGWSGVFETKGYTKIYVVYDPAAVKK</sequence>
<dbReference type="AlphaFoldDB" id="A0A5P2H9Z8"/>
<evidence type="ECO:0000313" key="4">
    <source>
        <dbReference type="Proteomes" id="UP000322822"/>
    </source>
</evidence>
<dbReference type="InterPro" id="IPR014710">
    <property type="entry name" value="RmlC-like_jellyroll"/>
</dbReference>
<name>A0A5P2H9Z8_9BURK</name>
<dbReference type="Proteomes" id="UP000322822">
    <property type="component" value="Chromosome 2"/>
</dbReference>
<evidence type="ECO:0000256" key="1">
    <source>
        <dbReference type="SAM" id="SignalP"/>
    </source>
</evidence>
<feature type="signal peptide" evidence="1">
    <location>
        <begin position="1"/>
        <end position="23"/>
    </location>
</feature>
<dbReference type="OrthoDB" id="9799053at2"/>
<dbReference type="Gene3D" id="2.60.120.10">
    <property type="entry name" value="Jelly Rolls"/>
    <property type="match status" value="1"/>
</dbReference>
<dbReference type="RefSeq" id="WP_150374316.1">
    <property type="nucleotide sequence ID" value="NZ_CP044067.1"/>
</dbReference>
<keyword evidence="1" id="KW-0732">Signal</keyword>
<evidence type="ECO:0000313" key="3">
    <source>
        <dbReference type="EMBL" id="QET04255.1"/>
    </source>
</evidence>
<proteinExistence type="predicted"/>
<protein>
    <submittedName>
        <fullName evidence="3">Cupin domain-containing protein</fullName>
    </submittedName>
</protein>
<reference evidence="3 4" key="1">
    <citation type="submission" date="2019-09" db="EMBL/GenBank/DDBJ databases">
        <title>FDA dAtabase for Regulatory Grade micrObial Sequences (FDA-ARGOS): Supporting development and validation of Infectious Disease Dx tests.</title>
        <authorList>
            <person name="Sciortino C."/>
            <person name="Tallon L."/>
            <person name="Sadzewicz L."/>
            <person name="Vavikolanu K."/>
            <person name="Mehta A."/>
            <person name="Aluvathingal J."/>
            <person name="Nadendla S."/>
            <person name="Nandy P."/>
            <person name="Geyer C."/>
            <person name="Yan Y."/>
            <person name="Sichtig H."/>
        </authorList>
    </citation>
    <scope>NUCLEOTIDE SEQUENCE [LARGE SCALE GENOMIC DNA]</scope>
    <source>
        <strain evidence="3 4">FDAARGOS_664</strain>
    </source>
</reference>
<dbReference type="Pfam" id="PF05899">
    <property type="entry name" value="Cupin_3"/>
    <property type="match status" value="1"/>
</dbReference>
<organism evidence="3 4">
    <name type="scientific">Cupriavidus pauculus</name>
    <dbReference type="NCBI Taxonomy" id="82633"/>
    <lineage>
        <taxon>Bacteria</taxon>
        <taxon>Pseudomonadati</taxon>
        <taxon>Pseudomonadota</taxon>
        <taxon>Betaproteobacteria</taxon>
        <taxon>Burkholderiales</taxon>
        <taxon>Burkholderiaceae</taxon>
        <taxon>Cupriavidus</taxon>
    </lineage>
</organism>
<feature type="domain" description="(S)-ureidoglycine aminohydrolase cupin" evidence="2">
    <location>
        <begin position="90"/>
        <end position="134"/>
    </location>
</feature>
<dbReference type="InterPro" id="IPR008579">
    <property type="entry name" value="UGlyAH_Cupin_dom"/>
</dbReference>
<feature type="chain" id="PRO_5024842802" evidence="1">
    <location>
        <begin position="24"/>
        <end position="150"/>
    </location>
</feature>
<dbReference type="SUPFAM" id="SSF51182">
    <property type="entry name" value="RmlC-like cupins"/>
    <property type="match status" value="1"/>
</dbReference>
<dbReference type="EMBL" id="CP044067">
    <property type="protein sequence ID" value="QET04255.1"/>
    <property type="molecule type" value="Genomic_DNA"/>
</dbReference>
<dbReference type="InterPro" id="IPR011051">
    <property type="entry name" value="RmlC_Cupin_sf"/>
</dbReference>
<accession>A0A5P2H9Z8</accession>
<gene>
    <name evidence="3" type="ORF">FOB72_19080</name>
</gene>